<protein>
    <submittedName>
        <fullName evidence="3">LuxR family transcriptional regulator</fullName>
    </submittedName>
</protein>
<dbReference type="AlphaFoldDB" id="A0A558AA29"/>
<dbReference type="Pfam" id="PF00196">
    <property type="entry name" value="GerE"/>
    <property type="match status" value="1"/>
</dbReference>
<dbReference type="Pfam" id="PF25872">
    <property type="entry name" value="HTH_77"/>
    <property type="match status" value="1"/>
</dbReference>
<dbReference type="InterPro" id="IPR036388">
    <property type="entry name" value="WH-like_DNA-bd_sf"/>
</dbReference>
<dbReference type="InterPro" id="IPR058852">
    <property type="entry name" value="HTH_77"/>
</dbReference>
<name>A0A558AA29_9PSEU</name>
<dbReference type="PANTHER" id="PTHR47691:SF3">
    <property type="entry name" value="HTH-TYPE TRANSCRIPTIONAL REGULATOR RV0890C-RELATED"/>
    <property type="match status" value="1"/>
</dbReference>
<dbReference type="SUPFAM" id="SSF48452">
    <property type="entry name" value="TPR-like"/>
    <property type="match status" value="1"/>
</dbReference>
<evidence type="ECO:0000256" key="1">
    <source>
        <dbReference type="SAM" id="MobiDB-lite"/>
    </source>
</evidence>
<dbReference type="EMBL" id="VJZA01000029">
    <property type="protein sequence ID" value="TVT21104.1"/>
    <property type="molecule type" value="Genomic_DNA"/>
</dbReference>
<dbReference type="SUPFAM" id="SSF46894">
    <property type="entry name" value="C-terminal effector domain of the bipartite response regulators"/>
    <property type="match status" value="1"/>
</dbReference>
<accession>A0A558AA29</accession>
<dbReference type="PRINTS" id="PR00038">
    <property type="entry name" value="HTHLUXR"/>
</dbReference>
<dbReference type="Gene3D" id="1.10.10.10">
    <property type="entry name" value="Winged helix-like DNA-binding domain superfamily/Winged helix DNA-binding domain"/>
    <property type="match status" value="1"/>
</dbReference>
<evidence type="ECO:0000313" key="3">
    <source>
        <dbReference type="EMBL" id="TVT21104.1"/>
    </source>
</evidence>
<dbReference type="Gene3D" id="1.25.40.10">
    <property type="entry name" value="Tetratricopeptide repeat domain"/>
    <property type="match status" value="1"/>
</dbReference>
<dbReference type="GO" id="GO:0003677">
    <property type="term" value="F:DNA binding"/>
    <property type="evidence" value="ECO:0007669"/>
    <property type="project" value="InterPro"/>
</dbReference>
<organism evidence="3 4">
    <name type="scientific">Amycolatopsis acidiphila</name>
    <dbReference type="NCBI Taxonomy" id="715473"/>
    <lineage>
        <taxon>Bacteria</taxon>
        <taxon>Bacillati</taxon>
        <taxon>Actinomycetota</taxon>
        <taxon>Actinomycetes</taxon>
        <taxon>Pseudonocardiales</taxon>
        <taxon>Pseudonocardiaceae</taxon>
        <taxon>Amycolatopsis</taxon>
    </lineage>
</organism>
<evidence type="ECO:0000259" key="2">
    <source>
        <dbReference type="PROSITE" id="PS50043"/>
    </source>
</evidence>
<gene>
    <name evidence="3" type="ORF">FNH06_17890</name>
</gene>
<dbReference type="InterPro" id="IPR000792">
    <property type="entry name" value="Tscrpt_reg_LuxR_C"/>
</dbReference>
<dbReference type="SMART" id="SM00421">
    <property type="entry name" value="HTH_LUXR"/>
    <property type="match status" value="1"/>
</dbReference>
<dbReference type="InterPro" id="IPR011990">
    <property type="entry name" value="TPR-like_helical_dom_sf"/>
</dbReference>
<comment type="caution">
    <text evidence="3">The sequence shown here is derived from an EMBL/GenBank/DDBJ whole genome shotgun (WGS) entry which is preliminary data.</text>
</comment>
<dbReference type="PROSITE" id="PS50043">
    <property type="entry name" value="HTH_LUXR_2"/>
    <property type="match status" value="1"/>
</dbReference>
<dbReference type="Pfam" id="PF13401">
    <property type="entry name" value="AAA_22"/>
    <property type="match status" value="1"/>
</dbReference>
<dbReference type="Proteomes" id="UP000318578">
    <property type="component" value="Unassembled WGS sequence"/>
</dbReference>
<dbReference type="CDD" id="cd06170">
    <property type="entry name" value="LuxR_C_like"/>
    <property type="match status" value="1"/>
</dbReference>
<dbReference type="PRINTS" id="PR00364">
    <property type="entry name" value="DISEASERSIST"/>
</dbReference>
<feature type="region of interest" description="Disordered" evidence="1">
    <location>
        <begin position="679"/>
        <end position="709"/>
    </location>
</feature>
<feature type="compositionally biased region" description="Basic and acidic residues" evidence="1">
    <location>
        <begin position="700"/>
        <end position="709"/>
    </location>
</feature>
<dbReference type="OrthoDB" id="9812579at2"/>
<sequence length="765" mass="83781">MPAPVPPRRSPGNLPAEITTFVGRRGERTDIKRLLSGSRLLTLTGFGGVGKTRLALRAAEDLQRAFADGAWLVELATLTDPALLADTTAKTLGLRTRGRDSAVDALVGHLGTRDLLLVLDNCEHLLDACALLVGTLLRECPGLRVLATSREPLRCRGETVLPVAPLTVPAEGAGGPASYDAISLFAERARAADPRFEVTEANRGEVAAICRRLDGIPLALELAAVRLRALSPAELLERLSDHFELAGPHSRGAPERQRTLRGCIEWSHELCTPAERRLWAQASVFAGDFEIDAVEAVCRTGQGAEPVVQTLPALVEKSILTREEHDGRTRYRMLEVIRRYGWDQLAPAERTAVRRRHRDFYSALVARSEPEWFGTQQRRWMDRLALEHPNLRAAMEFCLGDPAEAEAGLEIAGRLRDAWIALGALNEGTHWLERLLTAGPVAPRAHARALWTAAWLAVMKGDLATAKPLIIAGIRLARTLDEQTRALMTQVSGIYAMFAGDLPRAIARSEQALAVFRTTGDRNQEISTLIMAQMAYGYAGEAGQALERYAACLELAEEVGDTWFRSYSIWNAGTVQWRRGRADEALTLLRDALRLKREITDELGLAVCLETIAAATADSDPDRAAKIFGVAVARWARMGATVTTIPWTGPAHADTEARLRAELGDRRFELAQRQGCELDPEEGLDLAEAKDPATASRASRAKDAPLTPREEEVAALVRRGLTNKEIAGTLVIAQRTAETHVEHILTKLGFTSRAQIASWMLEQHS</sequence>
<dbReference type="RefSeq" id="WP_144639839.1">
    <property type="nucleotide sequence ID" value="NZ_BNAX01000001.1"/>
</dbReference>
<keyword evidence="4" id="KW-1185">Reference proteome</keyword>
<dbReference type="InterPro" id="IPR027417">
    <property type="entry name" value="P-loop_NTPase"/>
</dbReference>
<dbReference type="InterPro" id="IPR049945">
    <property type="entry name" value="AAA_22"/>
</dbReference>
<dbReference type="InterPro" id="IPR016032">
    <property type="entry name" value="Sig_transdc_resp-reg_C-effctor"/>
</dbReference>
<reference evidence="3 4" key="1">
    <citation type="submission" date="2019-07" db="EMBL/GenBank/DDBJ databases">
        <title>New species of Amycolatopsis and Streptomyces.</title>
        <authorList>
            <person name="Duangmal K."/>
            <person name="Teo W.F.A."/>
            <person name="Lipun K."/>
        </authorList>
    </citation>
    <scope>NUCLEOTIDE SEQUENCE [LARGE SCALE GENOMIC DNA]</scope>
    <source>
        <strain evidence="3 4">JCM 30562</strain>
    </source>
</reference>
<dbReference type="GO" id="GO:0016887">
    <property type="term" value="F:ATP hydrolysis activity"/>
    <property type="evidence" value="ECO:0007669"/>
    <property type="project" value="InterPro"/>
</dbReference>
<feature type="domain" description="HTH luxR-type" evidence="2">
    <location>
        <begin position="699"/>
        <end position="764"/>
    </location>
</feature>
<proteinExistence type="predicted"/>
<dbReference type="PANTHER" id="PTHR47691">
    <property type="entry name" value="REGULATOR-RELATED"/>
    <property type="match status" value="1"/>
</dbReference>
<evidence type="ECO:0000313" key="4">
    <source>
        <dbReference type="Proteomes" id="UP000318578"/>
    </source>
</evidence>
<dbReference type="GO" id="GO:0006355">
    <property type="term" value="P:regulation of DNA-templated transcription"/>
    <property type="evidence" value="ECO:0007669"/>
    <property type="project" value="InterPro"/>
</dbReference>
<dbReference type="Gene3D" id="3.40.50.300">
    <property type="entry name" value="P-loop containing nucleotide triphosphate hydrolases"/>
    <property type="match status" value="1"/>
</dbReference>
<dbReference type="SUPFAM" id="SSF52540">
    <property type="entry name" value="P-loop containing nucleoside triphosphate hydrolases"/>
    <property type="match status" value="1"/>
</dbReference>